<dbReference type="SMART" id="SM00331">
    <property type="entry name" value="PP2C_SIG"/>
    <property type="match status" value="1"/>
</dbReference>
<dbReference type="InterPro" id="IPR008984">
    <property type="entry name" value="SMAD_FHA_dom_sf"/>
</dbReference>
<dbReference type="AlphaFoldDB" id="A0A3B1DBK8"/>
<dbReference type="InterPro" id="IPR036457">
    <property type="entry name" value="PPM-type-like_dom_sf"/>
</dbReference>
<dbReference type="InterPro" id="IPR001932">
    <property type="entry name" value="PPM-type_phosphatase-like_dom"/>
</dbReference>
<evidence type="ECO:0000259" key="2">
    <source>
        <dbReference type="SMART" id="SM00331"/>
    </source>
</evidence>
<dbReference type="PANTHER" id="PTHR43156">
    <property type="entry name" value="STAGE II SPORULATION PROTEIN E-RELATED"/>
    <property type="match status" value="1"/>
</dbReference>
<keyword evidence="1" id="KW-0378">Hydrolase</keyword>
<dbReference type="InterPro" id="IPR052016">
    <property type="entry name" value="Bact_Sigma-Reg"/>
</dbReference>
<dbReference type="EMBL" id="UOGK01000277">
    <property type="protein sequence ID" value="VAX39669.1"/>
    <property type="molecule type" value="Genomic_DNA"/>
</dbReference>
<dbReference type="InterPro" id="IPR000253">
    <property type="entry name" value="FHA_dom"/>
</dbReference>
<name>A0A3B1DBK8_9ZZZZ</name>
<dbReference type="SUPFAM" id="SSF55781">
    <property type="entry name" value="GAF domain-like"/>
    <property type="match status" value="1"/>
</dbReference>
<dbReference type="PANTHER" id="PTHR43156:SF2">
    <property type="entry name" value="STAGE II SPORULATION PROTEIN E"/>
    <property type="match status" value="1"/>
</dbReference>
<gene>
    <name evidence="3" type="ORF">MNBD_PLANCTO03-72</name>
</gene>
<dbReference type="Pfam" id="PF07228">
    <property type="entry name" value="SpoIIE"/>
    <property type="match status" value="1"/>
</dbReference>
<accession>A0A3B1DBK8</accession>
<dbReference type="Gene3D" id="3.30.450.40">
    <property type="match status" value="1"/>
</dbReference>
<dbReference type="CDD" id="cd00060">
    <property type="entry name" value="FHA"/>
    <property type="match status" value="1"/>
</dbReference>
<organism evidence="3">
    <name type="scientific">hydrothermal vent metagenome</name>
    <dbReference type="NCBI Taxonomy" id="652676"/>
    <lineage>
        <taxon>unclassified sequences</taxon>
        <taxon>metagenomes</taxon>
        <taxon>ecological metagenomes</taxon>
    </lineage>
</organism>
<reference evidence="3" key="1">
    <citation type="submission" date="2018-06" db="EMBL/GenBank/DDBJ databases">
        <authorList>
            <person name="Zhirakovskaya E."/>
        </authorList>
    </citation>
    <scope>NUCLEOTIDE SEQUENCE</scope>
</reference>
<dbReference type="InterPro" id="IPR029016">
    <property type="entry name" value="GAF-like_dom_sf"/>
</dbReference>
<evidence type="ECO:0000313" key="3">
    <source>
        <dbReference type="EMBL" id="VAX39669.1"/>
    </source>
</evidence>
<feature type="non-terminal residue" evidence="3">
    <location>
        <position position="1"/>
    </location>
</feature>
<dbReference type="SUPFAM" id="SSF49879">
    <property type="entry name" value="SMAD/FHA domain"/>
    <property type="match status" value="1"/>
</dbReference>
<proteinExistence type="predicted"/>
<dbReference type="Gene3D" id="3.60.40.10">
    <property type="entry name" value="PPM-type phosphatase domain"/>
    <property type="match status" value="1"/>
</dbReference>
<feature type="domain" description="PPM-type phosphatase" evidence="2">
    <location>
        <begin position="279"/>
        <end position="460"/>
    </location>
</feature>
<dbReference type="GO" id="GO:0016791">
    <property type="term" value="F:phosphatase activity"/>
    <property type="evidence" value="ECO:0007669"/>
    <property type="project" value="TreeGrafter"/>
</dbReference>
<dbReference type="Pfam" id="PF00498">
    <property type="entry name" value="FHA"/>
    <property type="match status" value="1"/>
</dbReference>
<feature type="non-terminal residue" evidence="3">
    <location>
        <position position="460"/>
    </location>
</feature>
<sequence>SQHASLSCPGGTWLITDLASRAGVLLNALPVAPETPSPLSDLDLLTIGPWILRVHLGVSAGLSKQTISVGPDRLDPGERVDPVPRRELRSIARRRLDLLIDCASTINATSSQAAFARAIIEAAHKGTGFPRAAVFRLAGEEVEVLAETGEPFADDTFSRALIETAAAGQVARLRHDAPVTPGESIGRVGLQAAICAPIKVGGVVDAFLYLDDRCRDTRSPSKIEPDAAGFCEAICRVGGLALANQRRASLERLNAEIMHDVGAAAEAQRLLMPKPDGRCHGVSYSMRMQPGHFVAGDLFNILPLDGGRVGVYLGDVAGKGVGAAILMATTQTMLNAALRATDSPASALNAIEPELAPMLPGGRFISLWVGIIDPASRTVRFVDAGHGHWLVRESAEAAPALLSTVGGLPLGIDPDARYHDETVRLGPTGRIVLLSDGVPEQRAYDGSEFGIVRTIEILAT</sequence>
<protein>
    <submittedName>
        <fullName evidence="3">Serine phosphatase RsbU, regulator of sigma subunit</fullName>
    </submittedName>
</protein>
<evidence type="ECO:0000256" key="1">
    <source>
        <dbReference type="ARBA" id="ARBA00022801"/>
    </source>
</evidence>
<dbReference type="Gene3D" id="2.60.200.20">
    <property type="match status" value="1"/>
</dbReference>